<evidence type="ECO:0000313" key="6">
    <source>
        <dbReference type="EMBL" id="MFD1521458.1"/>
    </source>
</evidence>
<keyword evidence="4" id="KW-0503">Monooxygenase</keyword>
<reference evidence="7" key="1">
    <citation type="journal article" date="2019" name="Int. J. Syst. Evol. Microbiol.">
        <title>The Global Catalogue of Microorganisms (GCM) 10K type strain sequencing project: providing services to taxonomists for standard genome sequencing and annotation.</title>
        <authorList>
            <consortium name="The Broad Institute Genomics Platform"/>
            <consortium name="The Broad Institute Genome Sequencing Center for Infectious Disease"/>
            <person name="Wu L."/>
            <person name="Ma J."/>
        </authorList>
    </citation>
    <scope>NUCLEOTIDE SEQUENCE [LARGE SCALE GENOMIC DNA]</scope>
    <source>
        <strain evidence="7">CCM 7043</strain>
    </source>
</reference>
<dbReference type="InterPro" id="IPR019923">
    <property type="entry name" value="Lucif-like_OxRdtase_MSMEG_2516"/>
</dbReference>
<comment type="caution">
    <text evidence="6">The sequence shown here is derived from an EMBL/GenBank/DDBJ whole genome shotgun (WGS) entry which is preliminary data.</text>
</comment>
<evidence type="ECO:0000256" key="2">
    <source>
        <dbReference type="ARBA" id="ARBA00022643"/>
    </source>
</evidence>
<dbReference type="InterPro" id="IPR036661">
    <property type="entry name" value="Luciferase-like_sf"/>
</dbReference>
<protein>
    <submittedName>
        <fullName evidence="6">TIGR03621 family F420-dependent LLM class oxidoreductase</fullName>
    </submittedName>
</protein>
<sequence length="284" mass="30839">MPRPFRFGVTMLADSGSRTVWQDKARQVEDLDYDVLLLPDHLSMPAPFPALLSAAEVTALRVGTSVLNAGFYRPALLARDVAEADQLTEGRLELGLGAGYAEAEFVAAGLPFPSAGKRLEHLADTVGELRRMFASGSPAVYQQPGPPLMLAGDGDRMLRLAATEADVVGFAGWSLAKPGVDPQKALAERVEFVRVAAGERFGRLELNLLVPAVSVSGELDLSVVRRTAPDLDDEHILRMPSVLYGSAQQIAETLHGYRQELGLTYFTVLDLHMTEFAKVIKQLR</sequence>
<dbReference type="Gene3D" id="3.20.20.30">
    <property type="entry name" value="Luciferase-like domain"/>
    <property type="match status" value="1"/>
</dbReference>
<evidence type="ECO:0000256" key="1">
    <source>
        <dbReference type="ARBA" id="ARBA00022630"/>
    </source>
</evidence>
<dbReference type="SUPFAM" id="SSF51679">
    <property type="entry name" value="Bacterial luciferase-like"/>
    <property type="match status" value="1"/>
</dbReference>
<dbReference type="InterPro" id="IPR050172">
    <property type="entry name" value="SsuD_RutA_monooxygenase"/>
</dbReference>
<dbReference type="Pfam" id="PF00296">
    <property type="entry name" value="Bac_luciferase"/>
    <property type="match status" value="1"/>
</dbReference>
<dbReference type="InterPro" id="IPR011251">
    <property type="entry name" value="Luciferase-like_dom"/>
</dbReference>
<dbReference type="EMBL" id="JBHUCO010000035">
    <property type="protein sequence ID" value="MFD1521458.1"/>
    <property type="molecule type" value="Genomic_DNA"/>
</dbReference>
<proteinExistence type="predicted"/>
<dbReference type="NCBIfam" id="TIGR03621">
    <property type="entry name" value="F420_MSMEG_2516"/>
    <property type="match status" value="1"/>
</dbReference>
<feature type="domain" description="Luciferase-like" evidence="5">
    <location>
        <begin position="23"/>
        <end position="175"/>
    </location>
</feature>
<evidence type="ECO:0000256" key="4">
    <source>
        <dbReference type="ARBA" id="ARBA00023033"/>
    </source>
</evidence>
<keyword evidence="1" id="KW-0285">Flavoprotein</keyword>
<gene>
    <name evidence="6" type="ORF">ACFSJD_28435</name>
</gene>
<keyword evidence="3" id="KW-0560">Oxidoreductase</keyword>
<evidence type="ECO:0000256" key="3">
    <source>
        <dbReference type="ARBA" id="ARBA00023002"/>
    </source>
</evidence>
<keyword evidence="2" id="KW-0288">FMN</keyword>
<evidence type="ECO:0000313" key="7">
    <source>
        <dbReference type="Proteomes" id="UP001597114"/>
    </source>
</evidence>
<dbReference type="Proteomes" id="UP001597114">
    <property type="component" value="Unassembled WGS sequence"/>
</dbReference>
<keyword evidence="7" id="KW-1185">Reference proteome</keyword>
<dbReference type="PANTHER" id="PTHR42847">
    <property type="entry name" value="ALKANESULFONATE MONOOXYGENASE"/>
    <property type="match status" value="1"/>
</dbReference>
<accession>A0ABW4F1N6</accession>
<dbReference type="RefSeq" id="WP_344722867.1">
    <property type="nucleotide sequence ID" value="NZ_BAAAUS010000015.1"/>
</dbReference>
<name>A0ABW4F1N6_9PSEU</name>
<organism evidence="6 7">
    <name type="scientific">Pseudonocardia yunnanensis</name>
    <dbReference type="NCBI Taxonomy" id="58107"/>
    <lineage>
        <taxon>Bacteria</taxon>
        <taxon>Bacillati</taxon>
        <taxon>Actinomycetota</taxon>
        <taxon>Actinomycetes</taxon>
        <taxon>Pseudonocardiales</taxon>
        <taxon>Pseudonocardiaceae</taxon>
        <taxon>Pseudonocardia</taxon>
    </lineage>
</organism>
<dbReference type="PANTHER" id="PTHR42847:SF4">
    <property type="entry name" value="ALKANESULFONATE MONOOXYGENASE-RELATED"/>
    <property type="match status" value="1"/>
</dbReference>
<evidence type="ECO:0000259" key="5">
    <source>
        <dbReference type="Pfam" id="PF00296"/>
    </source>
</evidence>